<dbReference type="Gene3D" id="3.40.50.1240">
    <property type="entry name" value="Phosphoglycerate mutase-like"/>
    <property type="match status" value="1"/>
</dbReference>
<dbReference type="GO" id="GO:0005737">
    <property type="term" value="C:cytoplasm"/>
    <property type="evidence" value="ECO:0007669"/>
    <property type="project" value="TreeGrafter"/>
</dbReference>
<dbReference type="EMBL" id="QFNY01000041">
    <property type="protein sequence ID" value="PZP02265.1"/>
    <property type="molecule type" value="Genomic_DNA"/>
</dbReference>
<dbReference type="AlphaFoldDB" id="A0A2W5B5Y5"/>
<dbReference type="InterPro" id="IPR029033">
    <property type="entry name" value="His_PPase_superfam"/>
</dbReference>
<dbReference type="Pfam" id="PF00300">
    <property type="entry name" value="His_Phos_1"/>
    <property type="match status" value="2"/>
</dbReference>
<dbReference type="InterPro" id="IPR013078">
    <property type="entry name" value="His_Pase_superF_clade-1"/>
</dbReference>
<dbReference type="InterPro" id="IPR001345">
    <property type="entry name" value="PG/BPGM_mutase_AS"/>
</dbReference>
<accession>A0A2W5B5Y5</accession>
<evidence type="ECO:0000313" key="1">
    <source>
        <dbReference type="EMBL" id="PZP02265.1"/>
    </source>
</evidence>
<name>A0A2W5B5Y5_9CORY</name>
<protein>
    <submittedName>
        <fullName evidence="1">Histidine phosphatase family protein</fullName>
    </submittedName>
</protein>
<dbReference type="SUPFAM" id="SSF53254">
    <property type="entry name" value="Phosphoglycerate mutase-like"/>
    <property type="match status" value="1"/>
</dbReference>
<proteinExistence type="predicted"/>
<dbReference type="InterPro" id="IPR050275">
    <property type="entry name" value="PGM_Phosphatase"/>
</dbReference>
<sequence>MTRLFLVRHGQTTSNEIHALDTALPGASLTTLGREQAGAAGRYLRNASDRVHVLSSQAARAQQTAAGLATAFAAEGGAIAAAAPGSSFAEGFQRFRGRELAGLVDTAAVELAGEHAGSLASIFGVAEIPAGDMEMKNDEDSHELYHRLLGDWLHGRIDKIVPGGSSGAQVLTSYLPQALAVVAAAQAEGADAVLVSHGAVIRLVATWLGAVDPEFAYRAYLPNGQVVSIALPEDFGELLDQVADFAGEQLRDGVRGRFRVTEWGPFGVPELA</sequence>
<dbReference type="Proteomes" id="UP000249451">
    <property type="component" value="Unassembled WGS sequence"/>
</dbReference>
<dbReference type="GO" id="GO:0016791">
    <property type="term" value="F:phosphatase activity"/>
    <property type="evidence" value="ECO:0007669"/>
    <property type="project" value="TreeGrafter"/>
</dbReference>
<dbReference type="CDD" id="cd07067">
    <property type="entry name" value="HP_PGM_like"/>
    <property type="match status" value="1"/>
</dbReference>
<gene>
    <name evidence="1" type="ORF">DI609_02750</name>
</gene>
<dbReference type="PANTHER" id="PTHR48100">
    <property type="entry name" value="BROAD-SPECIFICITY PHOSPHATASE YOR283W-RELATED"/>
    <property type="match status" value="1"/>
</dbReference>
<dbReference type="SMART" id="SM00855">
    <property type="entry name" value="PGAM"/>
    <property type="match status" value="1"/>
</dbReference>
<organism evidence="1 2">
    <name type="scientific">Corynebacterium urealyticum</name>
    <dbReference type="NCBI Taxonomy" id="43771"/>
    <lineage>
        <taxon>Bacteria</taxon>
        <taxon>Bacillati</taxon>
        <taxon>Actinomycetota</taxon>
        <taxon>Actinomycetes</taxon>
        <taxon>Mycobacteriales</taxon>
        <taxon>Corynebacteriaceae</taxon>
        <taxon>Corynebacterium</taxon>
    </lineage>
</organism>
<reference evidence="1 2" key="1">
    <citation type="submission" date="2017-11" db="EMBL/GenBank/DDBJ databases">
        <title>Infants hospitalized years apart are colonized by the same room-sourced microbial strains.</title>
        <authorList>
            <person name="Brooks B."/>
            <person name="Olm M.R."/>
            <person name="Firek B.A."/>
            <person name="Baker R."/>
            <person name="Thomas B.C."/>
            <person name="Morowitz M.J."/>
            <person name="Banfield J.F."/>
        </authorList>
    </citation>
    <scope>NUCLEOTIDE SEQUENCE [LARGE SCALE GENOMIC DNA]</scope>
    <source>
        <strain evidence="1">S2_012_000_R3_87</strain>
    </source>
</reference>
<evidence type="ECO:0000313" key="2">
    <source>
        <dbReference type="Proteomes" id="UP000249451"/>
    </source>
</evidence>
<comment type="caution">
    <text evidence="1">The sequence shown here is derived from an EMBL/GenBank/DDBJ whole genome shotgun (WGS) entry which is preliminary data.</text>
</comment>
<dbReference type="PANTHER" id="PTHR48100:SF58">
    <property type="entry name" value="PE-PGRS FAMILY PROTEIN PE_PGRS11"/>
    <property type="match status" value="1"/>
</dbReference>
<dbReference type="PROSITE" id="PS00175">
    <property type="entry name" value="PG_MUTASE"/>
    <property type="match status" value="1"/>
</dbReference>